<reference evidence="2" key="1">
    <citation type="journal article" date="2014" name="Int. J. Syst. Evol. Microbiol.">
        <title>Complete genome sequence of Corynebacterium casei LMG S-19264T (=DSM 44701T), isolated from a smear-ripened cheese.</title>
        <authorList>
            <consortium name="US DOE Joint Genome Institute (JGI-PGF)"/>
            <person name="Walter F."/>
            <person name="Albersmeier A."/>
            <person name="Kalinowski J."/>
            <person name="Ruckert C."/>
        </authorList>
    </citation>
    <scope>NUCLEOTIDE SEQUENCE</scope>
    <source>
        <strain evidence="2">JCM 10088</strain>
    </source>
</reference>
<dbReference type="Gene3D" id="3.40.50.2000">
    <property type="entry name" value="Glycogen Phosphorylase B"/>
    <property type="match status" value="2"/>
</dbReference>
<dbReference type="PANTHER" id="PTHR12526:SF625">
    <property type="entry name" value="PHOSPHATIDYLINOSITOL GLYCAN-CLASS A"/>
    <property type="match status" value="1"/>
</dbReference>
<dbReference type="CDD" id="cd03801">
    <property type="entry name" value="GT4_PimA-like"/>
    <property type="match status" value="1"/>
</dbReference>
<dbReference type="SUPFAM" id="SSF53756">
    <property type="entry name" value="UDP-Glycosyltransferase/glycogen phosphorylase"/>
    <property type="match status" value="1"/>
</dbReference>
<evidence type="ECO:0000313" key="2">
    <source>
        <dbReference type="EMBL" id="GGP22294.1"/>
    </source>
</evidence>
<sequence>MGVDVAAFTVASTLSGGHLRILNAMSRYPRRPTLFIPRNYYEGLINTLEEYYEGKFVDFVVNNTVVLPPRPLTNPIAAVLYMRYIRAKFKRDFSYYDIFYIPHEHTDLAMMFKGLDHPWTALLQLTPAVGSLAYNGDASTIELIANNYIVQNESRLPQFMLSEKLLELKLAETVFRGVPVLSVSKSIGYELKRLGVNMMVEPIEPGVGVDACSMGRSGGARKDIDVIFFGRLIPGKGIFEFLHVVRRMRSLMGKDVVAVMAGHPERIRYVKELRRRAVNMGLKIDIMPGVGRMELMDLVSRSKVFVYPTKLDSVGMVVLEALSCGVPVVTHDIPATRFNFRTRSVIRVPVRDVDSMASAAVHLLINDEERELLGRLGRRFAAKFNWEDVATAEWDALRKVISMWSIEGNEEVRPKAN</sequence>
<proteinExistence type="predicted"/>
<accession>A0A830GXN7</accession>
<reference evidence="2" key="2">
    <citation type="submission" date="2020-09" db="EMBL/GenBank/DDBJ databases">
        <authorList>
            <person name="Sun Q."/>
            <person name="Ohkuma M."/>
        </authorList>
    </citation>
    <scope>NUCLEOTIDE SEQUENCE</scope>
    <source>
        <strain evidence="2">JCM 10088</strain>
    </source>
</reference>
<dbReference type="AlphaFoldDB" id="A0A830GXN7"/>
<dbReference type="EMBL" id="BMNL01000004">
    <property type="protein sequence ID" value="GGP22294.1"/>
    <property type="molecule type" value="Genomic_DNA"/>
</dbReference>
<evidence type="ECO:0000259" key="1">
    <source>
        <dbReference type="Pfam" id="PF00534"/>
    </source>
</evidence>
<evidence type="ECO:0000313" key="3">
    <source>
        <dbReference type="Proteomes" id="UP000610960"/>
    </source>
</evidence>
<dbReference type="GO" id="GO:0016757">
    <property type="term" value="F:glycosyltransferase activity"/>
    <property type="evidence" value="ECO:0007669"/>
    <property type="project" value="InterPro"/>
</dbReference>
<gene>
    <name evidence="2" type="ORF">GCM10007981_17780</name>
</gene>
<keyword evidence="3" id="KW-1185">Reference proteome</keyword>
<dbReference type="Proteomes" id="UP000610960">
    <property type="component" value="Unassembled WGS sequence"/>
</dbReference>
<feature type="domain" description="Glycosyl transferase family 1" evidence="1">
    <location>
        <begin position="221"/>
        <end position="376"/>
    </location>
</feature>
<organism evidence="2 3">
    <name type="scientific">Thermocladium modestius</name>
    <dbReference type="NCBI Taxonomy" id="62609"/>
    <lineage>
        <taxon>Archaea</taxon>
        <taxon>Thermoproteota</taxon>
        <taxon>Thermoprotei</taxon>
        <taxon>Thermoproteales</taxon>
        <taxon>Thermoproteaceae</taxon>
        <taxon>Thermocladium</taxon>
    </lineage>
</organism>
<dbReference type="Pfam" id="PF00534">
    <property type="entry name" value="Glycos_transf_1"/>
    <property type="match status" value="1"/>
</dbReference>
<protein>
    <recommendedName>
        <fullName evidence="1">Glycosyl transferase family 1 domain-containing protein</fullName>
    </recommendedName>
</protein>
<dbReference type="InterPro" id="IPR001296">
    <property type="entry name" value="Glyco_trans_1"/>
</dbReference>
<comment type="caution">
    <text evidence="2">The sequence shown here is derived from an EMBL/GenBank/DDBJ whole genome shotgun (WGS) entry which is preliminary data.</text>
</comment>
<dbReference type="PANTHER" id="PTHR12526">
    <property type="entry name" value="GLYCOSYLTRANSFERASE"/>
    <property type="match status" value="1"/>
</dbReference>
<name>A0A830GXN7_9CREN</name>